<reference evidence="8" key="1">
    <citation type="submission" date="2021-06" db="EMBL/GenBank/DDBJ databases">
        <authorList>
            <person name="Kallberg Y."/>
            <person name="Tangrot J."/>
            <person name="Rosling A."/>
        </authorList>
    </citation>
    <scope>NUCLEOTIDE SEQUENCE</scope>
    <source>
        <strain evidence="8">MT106</strain>
    </source>
</reference>
<gene>
    <name evidence="8" type="ORF">AGERDE_LOCUS946</name>
</gene>
<comment type="caution">
    <text evidence="8">The sequence shown here is derived from an EMBL/GenBank/DDBJ whole genome shotgun (WGS) entry which is preliminary data.</text>
</comment>
<comment type="similarity">
    <text evidence="1">Belongs to the aldo/keto reductase family.</text>
</comment>
<feature type="site" description="Lowers pKa of active site Tyr" evidence="6">
    <location>
        <position position="82"/>
    </location>
</feature>
<keyword evidence="9" id="KW-1185">Reference proteome</keyword>
<dbReference type="InterPro" id="IPR036812">
    <property type="entry name" value="NAD(P)_OxRdtase_dom_sf"/>
</dbReference>
<dbReference type="PANTHER" id="PTHR43827">
    <property type="entry name" value="2,5-DIKETO-D-GLUCONIC ACID REDUCTASE"/>
    <property type="match status" value="1"/>
</dbReference>
<proteinExistence type="inferred from homology"/>
<evidence type="ECO:0000256" key="6">
    <source>
        <dbReference type="PIRSR" id="PIRSR000097-3"/>
    </source>
</evidence>
<evidence type="ECO:0000313" key="9">
    <source>
        <dbReference type="Proteomes" id="UP000789831"/>
    </source>
</evidence>
<dbReference type="GO" id="GO:0016616">
    <property type="term" value="F:oxidoreductase activity, acting on the CH-OH group of donors, NAD or NADP as acceptor"/>
    <property type="evidence" value="ECO:0007669"/>
    <property type="project" value="UniProtKB-ARBA"/>
</dbReference>
<name>A0A9N8YMM0_9GLOM</name>
<evidence type="ECO:0000256" key="3">
    <source>
        <dbReference type="ARBA" id="ARBA00023002"/>
    </source>
</evidence>
<dbReference type="InterPro" id="IPR018170">
    <property type="entry name" value="Aldo/ket_reductase_CS"/>
</dbReference>
<dbReference type="Proteomes" id="UP000789831">
    <property type="component" value="Unassembled WGS sequence"/>
</dbReference>
<protein>
    <submittedName>
        <fullName evidence="8">1797_t:CDS:1</fullName>
    </submittedName>
</protein>
<dbReference type="PIRSF" id="PIRSF000097">
    <property type="entry name" value="AKR"/>
    <property type="match status" value="1"/>
</dbReference>
<evidence type="ECO:0000256" key="4">
    <source>
        <dbReference type="PIRSR" id="PIRSR000097-1"/>
    </source>
</evidence>
<dbReference type="Gene3D" id="3.20.20.100">
    <property type="entry name" value="NADP-dependent oxidoreductase domain"/>
    <property type="match status" value="1"/>
</dbReference>
<organism evidence="8 9">
    <name type="scientific">Ambispora gerdemannii</name>
    <dbReference type="NCBI Taxonomy" id="144530"/>
    <lineage>
        <taxon>Eukaryota</taxon>
        <taxon>Fungi</taxon>
        <taxon>Fungi incertae sedis</taxon>
        <taxon>Mucoromycota</taxon>
        <taxon>Glomeromycotina</taxon>
        <taxon>Glomeromycetes</taxon>
        <taxon>Archaeosporales</taxon>
        <taxon>Ambisporaceae</taxon>
        <taxon>Ambispora</taxon>
    </lineage>
</organism>
<dbReference type="EMBL" id="CAJVPL010000056">
    <property type="protein sequence ID" value="CAG8439488.1"/>
    <property type="molecule type" value="Genomic_DNA"/>
</dbReference>
<keyword evidence="3" id="KW-0560">Oxidoreductase</keyword>
<evidence type="ECO:0000259" key="7">
    <source>
        <dbReference type="Pfam" id="PF00248"/>
    </source>
</evidence>
<evidence type="ECO:0000256" key="5">
    <source>
        <dbReference type="PIRSR" id="PIRSR000097-2"/>
    </source>
</evidence>
<dbReference type="AlphaFoldDB" id="A0A9N8YMM0"/>
<sequence length="271" mass="30986">MSIPKFILNNGVEIPALGLGTYRIKTKETLEVVIKSAVTLGYRLIDSAIVYRNEEFIGQVLQKLFKDPSLGLKREDIFITSKLPPKDQGYEACYNAVNASLRRFGIEYIDLFLIHWPGTQGLKPHDPQNATNRDSSWQALERLYDEKKIRAIGIEFHPLLYQKDLLELCKKHGIRVEAYSSLGEGNLVDGNVEVDGLEQIALKYGVTKAQVLLRWGYQHEVIVIPKSTSPERIKTNAEIFHFELSKVEMELLDSASDVEKRRFCWDPTEVY</sequence>
<evidence type="ECO:0000313" key="8">
    <source>
        <dbReference type="EMBL" id="CAG8439488.1"/>
    </source>
</evidence>
<dbReference type="InterPro" id="IPR020471">
    <property type="entry name" value="AKR"/>
</dbReference>
<dbReference type="PANTHER" id="PTHR43827:SF3">
    <property type="entry name" value="NADP-DEPENDENT OXIDOREDUCTASE DOMAIN-CONTAINING PROTEIN"/>
    <property type="match status" value="1"/>
</dbReference>
<dbReference type="PRINTS" id="PR00069">
    <property type="entry name" value="ALDKETRDTASE"/>
</dbReference>
<dbReference type="PROSITE" id="PS00063">
    <property type="entry name" value="ALDOKETO_REDUCTASE_3"/>
    <property type="match status" value="1"/>
</dbReference>
<feature type="active site" description="Proton donor" evidence="4">
    <location>
        <position position="51"/>
    </location>
</feature>
<keyword evidence="2" id="KW-0521">NADP</keyword>
<dbReference type="OrthoDB" id="416253at2759"/>
<dbReference type="InterPro" id="IPR023210">
    <property type="entry name" value="NADP_OxRdtase_dom"/>
</dbReference>
<feature type="binding site" evidence="5">
    <location>
        <position position="115"/>
    </location>
    <ligand>
        <name>substrate</name>
    </ligand>
</feature>
<evidence type="ECO:0000256" key="1">
    <source>
        <dbReference type="ARBA" id="ARBA00007905"/>
    </source>
</evidence>
<evidence type="ECO:0000256" key="2">
    <source>
        <dbReference type="ARBA" id="ARBA00022857"/>
    </source>
</evidence>
<dbReference type="SUPFAM" id="SSF51430">
    <property type="entry name" value="NAD(P)-linked oxidoreductase"/>
    <property type="match status" value="1"/>
</dbReference>
<dbReference type="PROSITE" id="PS00798">
    <property type="entry name" value="ALDOKETO_REDUCTASE_1"/>
    <property type="match status" value="1"/>
</dbReference>
<feature type="domain" description="NADP-dependent oxidoreductase" evidence="7">
    <location>
        <begin position="155"/>
        <end position="256"/>
    </location>
</feature>
<accession>A0A9N8YMM0</accession>
<dbReference type="Pfam" id="PF00248">
    <property type="entry name" value="Aldo_ket_red"/>
    <property type="match status" value="2"/>
</dbReference>
<feature type="domain" description="NADP-dependent oxidoreductase" evidence="7">
    <location>
        <begin position="17"/>
        <end position="154"/>
    </location>
</feature>